<dbReference type="RefSeq" id="WP_138453203.1">
    <property type="nucleotide sequence ID" value="NZ_JADLQD010000008.1"/>
</dbReference>
<feature type="signal peptide" evidence="1">
    <location>
        <begin position="1"/>
        <end position="25"/>
    </location>
</feature>
<dbReference type="EMBL" id="VBUT01000017">
    <property type="protein sequence ID" value="TLF72455.1"/>
    <property type="molecule type" value="Genomic_DNA"/>
</dbReference>
<dbReference type="Proteomes" id="UP000306378">
    <property type="component" value="Unassembled WGS sequence"/>
</dbReference>
<evidence type="ECO:0000313" key="3">
    <source>
        <dbReference type="EMBL" id="TLF72455.1"/>
    </source>
</evidence>
<keyword evidence="1" id="KW-0732">Signal</keyword>
<dbReference type="PROSITE" id="PS51257">
    <property type="entry name" value="PROKAR_LIPOPROTEIN"/>
    <property type="match status" value="1"/>
</dbReference>
<protein>
    <submittedName>
        <fullName evidence="3">DUF732 domain-containing protein</fullName>
    </submittedName>
</protein>
<feature type="domain" description="DUF732" evidence="2">
    <location>
        <begin position="38"/>
        <end position="115"/>
    </location>
</feature>
<comment type="caution">
    <text evidence="3">The sequence shown here is derived from an EMBL/GenBank/DDBJ whole genome shotgun (WGS) entry which is preliminary data.</text>
</comment>
<dbReference type="Pfam" id="PF05305">
    <property type="entry name" value="DUF732"/>
    <property type="match status" value="1"/>
</dbReference>
<evidence type="ECO:0000259" key="2">
    <source>
        <dbReference type="Pfam" id="PF05305"/>
    </source>
</evidence>
<feature type="chain" id="PRO_5024453060" evidence="1">
    <location>
        <begin position="26"/>
        <end position="122"/>
    </location>
</feature>
<accession>A0A5R8N9R6</accession>
<organism evidence="3 4">
    <name type="scientific">Nocardia cyriacigeorgica</name>
    <dbReference type="NCBI Taxonomy" id="135487"/>
    <lineage>
        <taxon>Bacteria</taxon>
        <taxon>Bacillati</taxon>
        <taxon>Actinomycetota</taxon>
        <taxon>Actinomycetes</taxon>
        <taxon>Mycobacteriales</taxon>
        <taxon>Nocardiaceae</taxon>
        <taxon>Nocardia</taxon>
    </lineage>
</organism>
<name>A0A5R8N9R6_9NOCA</name>
<proteinExistence type="predicted"/>
<reference evidence="3 4" key="1">
    <citation type="submission" date="2019-05" db="EMBL/GenBank/DDBJ databases">
        <title>Genomes sequences of two Nocardia cyriacigeorgica environmental isolates, type strains Nocardia asteroides ATCC 19247 and Nocardia cyriacigeorgica DSM 44484.</title>
        <authorList>
            <person name="Vautrin F."/>
            <person name="Bergeron E."/>
            <person name="Dubost A."/>
            <person name="Abrouk D."/>
            <person name="Rodriguez Nava V."/>
            <person name="Pujic P."/>
        </authorList>
    </citation>
    <scope>NUCLEOTIDE SEQUENCE [LARGE SCALE GENOMIC DNA]</scope>
    <source>
        <strain evidence="3 4">EML 446</strain>
    </source>
</reference>
<evidence type="ECO:0000313" key="4">
    <source>
        <dbReference type="Proteomes" id="UP000306378"/>
    </source>
</evidence>
<dbReference type="InterPro" id="IPR007969">
    <property type="entry name" value="DUF732"/>
</dbReference>
<evidence type="ECO:0000256" key="1">
    <source>
        <dbReference type="SAM" id="SignalP"/>
    </source>
</evidence>
<gene>
    <name evidence="3" type="ORF">FEK34_29320</name>
</gene>
<dbReference type="AlphaFoldDB" id="A0A5R8N9R6"/>
<sequence>MMNRHPIYRPLCVVALNVIALVAFAVGCGDGSDTQSSDERFDKAVSEQNLDIDPDQAQLQAKNSCADLDASTDDPANLDPFEVARIVQKVQIKTKLSQDDAGLLVALGIEAYCPEFKASFGK</sequence>